<dbReference type="InterPro" id="IPR036640">
    <property type="entry name" value="ABC1_TM_sf"/>
</dbReference>
<keyword evidence="2 7" id="KW-0812">Transmembrane</keyword>
<feature type="transmembrane region" description="Helical" evidence="7">
    <location>
        <begin position="27"/>
        <end position="49"/>
    </location>
</feature>
<dbReference type="InterPro" id="IPR011527">
    <property type="entry name" value="ABC1_TM_dom"/>
</dbReference>
<dbReference type="InterPro" id="IPR003439">
    <property type="entry name" value="ABC_transporter-like_ATP-bd"/>
</dbReference>
<dbReference type="SUPFAM" id="SSF90123">
    <property type="entry name" value="ABC transporter transmembrane region"/>
    <property type="match status" value="1"/>
</dbReference>
<dbReference type="InterPro" id="IPR017871">
    <property type="entry name" value="ABC_transporter-like_CS"/>
</dbReference>
<dbReference type="GO" id="GO:0140359">
    <property type="term" value="F:ABC-type transporter activity"/>
    <property type="evidence" value="ECO:0007669"/>
    <property type="project" value="InterPro"/>
</dbReference>
<evidence type="ECO:0000256" key="5">
    <source>
        <dbReference type="ARBA" id="ARBA00022989"/>
    </source>
</evidence>
<dbReference type="SUPFAM" id="SSF52540">
    <property type="entry name" value="P-loop containing nucleoside triphosphate hydrolases"/>
    <property type="match status" value="1"/>
</dbReference>
<evidence type="ECO:0000313" key="11">
    <source>
        <dbReference type="Proteomes" id="UP000501939"/>
    </source>
</evidence>
<evidence type="ECO:0000256" key="2">
    <source>
        <dbReference type="ARBA" id="ARBA00022692"/>
    </source>
</evidence>
<feature type="domain" description="ABC transmembrane type-1" evidence="9">
    <location>
        <begin position="30"/>
        <end position="319"/>
    </location>
</feature>
<evidence type="ECO:0000256" key="4">
    <source>
        <dbReference type="ARBA" id="ARBA00022840"/>
    </source>
</evidence>
<evidence type="ECO:0000256" key="7">
    <source>
        <dbReference type="SAM" id="Phobius"/>
    </source>
</evidence>
<keyword evidence="11" id="KW-1185">Reference proteome</keyword>
<dbReference type="RefSeq" id="WP_166325425.1">
    <property type="nucleotide sequence ID" value="NZ_CP049916.1"/>
</dbReference>
<dbReference type="InterPro" id="IPR027417">
    <property type="entry name" value="P-loop_NTPase"/>
</dbReference>
<name>A0A6G8S5D9_9GAMM</name>
<evidence type="ECO:0000256" key="3">
    <source>
        <dbReference type="ARBA" id="ARBA00022741"/>
    </source>
</evidence>
<dbReference type="PROSITE" id="PS50929">
    <property type="entry name" value="ABC_TM1F"/>
    <property type="match status" value="1"/>
</dbReference>
<dbReference type="SMART" id="SM00382">
    <property type="entry name" value="AAA"/>
    <property type="match status" value="1"/>
</dbReference>
<dbReference type="PROSITE" id="PS50893">
    <property type="entry name" value="ABC_TRANSPORTER_2"/>
    <property type="match status" value="1"/>
</dbReference>
<organism evidence="10 11">
    <name type="scientific">Acinetobacter lanii</name>
    <dbReference type="NCBI Taxonomy" id="2715163"/>
    <lineage>
        <taxon>Bacteria</taxon>
        <taxon>Pseudomonadati</taxon>
        <taxon>Pseudomonadota</taxon>
        <taxon>Gammaproteobacteria</taxon>
        <taxon>Moraxellales</taxon>
        <taxon>Moraxellaceae</taxon>
        <taxon>Acinetobacter</taxon>
    </lineage>
</organism>
<evidence type="ECO:0000256" key="1">
    <source>
        <dbReference type="ARBA" id="ARBA00004651"/>
    </source>
</evidence>
<dbReference type="PANTHER" id="PTHR24221">
    <property type="entry name" value="ATP-BINDING CASSETTE SUB-FAMILY B"/>
    <property type="match status" value="1"/>
</dbReference>
<keyword evidence="5 7" id="KW-1133">Transmembrane helix</keyword>
<feature type="transmembrane region" description="Helical" evidence="7">
    <location>
        <begin position="257"/>
        <end position="281"/>
    </location>
</feature>
<dbReference type="AlphaFoldDB" id="A0A6G8S5D9"/>
<dbReference type="PROSITE" id="PS00211">
    <property type="entry name" value="ABC_TRANSPORTER_1"/>
    <property type="match status" value="1"/>
</dbReference>
<keyword evidence="4 10" id="KW-0067">ATP-binding</keyword>
<dbReference type="EMBL" id="CP049916">
    <property type="protein sequence ID" value="QIO09375.1"/>
    <property type="molecule type" value="Genomic_DNA"/>
</dbReference>
<evidence type="ECO:0000259" key="8">
    <source>
        <dbReference type="PROSITE" id="PS50893"/>
    </source>
</evidence>
<dbReference type="GO" id="GO:0005524">
    <property type="term" value="F:ATP binding"/>
    <property type="evidence" value="ECO:0007669"/>
    <property type="project" value="UniProtKB-KW"/>
</dbReference>
<dbReference type="KEGG" id="alj:G8D99_10320"/>
<evidence type="ECO:0000259" key="9">
    <source>
        <dbReference type="PROSITE" id="PS50929"/>
    </source>
</evidence>
<feature type="transmembrane region" description="Helical" evidence="7">
    <location>
        <begin position="146"/>
        <end position="168"/>
    </location>
</feature>
<feature type="transmembrane region" description="Helical" evidence="7">
    <location>
        <begin position="174"/>
        <end position="196"/>
    </location>
</feature>
<dbReference type="GO" id="GO:0005886">
    <property type="term" value="C:plasma membrane"/>
    <property type="evidence" value="ECO:0007669"/>
    <property type="project" value="UniProtKB-SubCell"/>
</dbReference>
<dbReference type="Gene3D" id="1.20.1560.10">
    <property type="entry name" value="ABC transporter type 1, transmembrane domain"/>
    <property type="match status" value="1"/>
</dbReference>
<protein>
    <submittedName>
        <fullName evidence="10">ABC transporter ATP-binding protein</fullName>
    </submittedName>
</protein>
<keyword evidence="6 7" id="KW-0472">Membrane</keyword>
<dbReference type="GO" id="GO:0016887">
    <property type="term" value="F:ATP hydrolysis activity"/>
    <property type="evidence" value="ECO:0007669"/>
    <property type="project" value="InterPro"/>
</dbReference>
<accession>A0A6G8S5D9</accession>
<reference evidence="10 11" key="1">
    <citation type="submission" date="2020-03" db="EMBL/GenBank/DDBJ databases">
        <authorList>
            <person name="Zhu W."/>
        </authorList>
    </citation>
    <scope>NUCLEOTIDE SEQUENCE [LARGE SCALE GENOMIC DNA]</scope>
    <source>
        <strain evidence="10 11">185</strain>
    </source>
</reference>
<comment type="subcellular location">
    <subcellularLocation>
        <location evidence="1">Cell membrane</location>
        <topology evidence="1">Multi-pass membrane protein</topology>
    </subcellularLocation>
</comment>
<dbReference type="Gene3D" id="3.40.50.300">
    <property type="entry name" value="P-loop containing nucleotide triphosphate hydrolases"/>
    <property type="match status" value="1"/>
</dbReference>
<dbReference type="Proteomes" id="UP000501939">
    <property type="component" value="Chromosome"/>
</dbReference>
<dbReference type="Pfam" id="PF00005">
    <property type="entry name" value="ABC_tran"/>
    <property type="match status" value="1"/>
</dbReference>
<sequence length="566" mass="65644">MMRPSKFQTYRAVWHIAKQSEQHPLRLMTLVGVLIALSTGLGVLLPYVLKLLIDQSQLGEFKTQTVFNISMLYLLAFAYAMGWFISQSLDQLKNMLSAFFLRNFESALVYQGIQNFFNLHYEEQKKIDAGVFNSDLWRGATAFGQLTYTILFILIPVVVQILGMVWVLAQNIGLVYALYFFIFSIVTLGLSILITFKTEDIFSEMYASRNSLNQFIIEKIQSAYDIKVNAAASYELNEFRSRIEIFKQKTGKNYKKAVLFMMYQLVFIGLFLLFFMLFSVYLFDKQQLTSGDFVLISTYIVSLTLPLMMMSQSIIRLRGDFIATQKYYDYFQLNVDQFSHHTYSDHNVFYTFEDASLMLGQHVIEHFNFKIEQGKCYVAIGRTGIGKTSFIHYLMGLQHIRSGKLTYKNLDLSTQFSEQVFNDIAFVSQNPMVYSGTLRQNLVHNSRYTYSDDELYEWLRRFHLSTLLKDNQLDLDDDLQDLYKSFSGGEKQRISIIRALLKRPQLLIMDEPTAALDERTSLELIPILKAQVSTIFMISHASYALHFADEIIDFNEIISKHAHETQ</sequence>
<dbReference type="InterPro" id="IPR039421">
    <property type="entry name" value="Type_1_exporter"/>
</dbReference>
<feature type="transmembrane region" description="Helical" evidence="7">
    <location>
        <begin position="69"/>
        <end position="86"/>
    </location>
</feature>
<proteinExistence type="predicted"/>
<feature type="domain" description="ABC transporter" evidence="8">
    <location>
        <begin position="343"/>
        <end position="566"/>
    </location>
</feature>
<gene>
    <name evidence="10" type="ORF">G8D99_10320</name>
</gene>
<evidence type="ECO:0000256" key="6">
    <source>
        <dbReference type="ARBA" id="ARBA00023136"/>
    </source>
</evidence>
<dbReference type="InterPro" id="IPR003593">
    <property type="entry name" value="AAA+_ATPase"/>
</dbReference>
<keyword evidence="3" id="KW-0547">Nucleotide-binding</keyword>
<dbReference type="PANTHER" id="PTHR24221:SF654">
    <property type="entry name" value="ATP-BINDING CASSETTE SUB-FAMILY B MEMBER 6"/>
    <property type="match status" value="1"/>
</dbReference>
<evidence type="ECO:0000313" key="10">
    <source>
        <dbReference type="EMBL" id="QIO09375.1"/>
    </source>
</evidence>
<feature type="transmembrane region" description="Helical" evidence="7">
    <location>
        <begin position="293"/>
        <end position="310"/>
    </location>
</feature>